<evidence type="ECO:0000256" key="1">
    <source>
        <dbReference type="SAM" id="MobiDB-lite"/>
    </source>
</evidence>
<name>Q5Z4X2_ORYSJ</name>
<sequence length="133" mass="14509">MLGVVPAAAPFSLAATETPSSLPTRSCFCFHLLLSPLVAVSGHLKLHHHFHCVNRIEQYPGHRFLKAVHHQNPFGTIKAAGPSGRYPLLRAHITPSDCRRHRRPEALPPTPQATHPLTTSSSLRASLSLRGHG</sequence>
<gene>
    <name evidence="3" type="ORF">OSJNBb0071G09.7</name>
    <name evidence="2" type="ORF">P0561B08.40</name>
</gene>
<evidence type="ECO:0000313" key="4">
    <source>
        <dbReference type="Proteomes" id="UP000000763"/>
    </source>
</evidence>
<proteinExistence type="predicted"/>
<feature type="compositionally biased region" description="Low complexity" evidence="1">
    <location>
        <begin position="117"/>
        <end position="133"/>
    </location>
</feature>
<reference evidence="2" key="1">
    <citation type="submission" date="2001-05" db="EMBL/GenBank/DDBJ databases">
        <title>Oryza sativa nipponbare(GA3) genomic DNA, chromosome 6, PAC clone:P0561B08.</title>
        <authorList>
            <person name="Sasaki T."/>
            <person name="Matsumoto T."/>
            <person name="Yamamoto K."/>
        </authorList>
    </citation>
    <scope>NUCLEOTIDE SEQUENCE</scope>
</reference>
<accession>Q5Z4X2</accession>
<dbReference type="Proteomes" id="UP000000763">
    <property type="component" value="Chromosome 6"/>
</dbReference>
<dbReference type="EMBL" id="AP003618">
    <property type="protein sequence ID" value="BAD61661.1"/>
    <property type="molecule type" value="Genomic_DNA"/>
</dbReference>
<reference evidence="3" key="2">
    <citation type="submission" date="2002-11" db="EMBL/GenBank/DDBJ databases">
        <title>Oryza sativa nipponbare(GA3) genomic DNA, chromosome 6, BAC clone:OSJNBb0071G09.</title>
        <authorList>
            <person name="Sasaki T."/>
            <person name="Matsumoto T."/>
            <person name="Katayose Y."/>
        </authorList>
    </citation>
    <scope>NUCLEOTIDE SEQUENCE</scope>
</reference>
<evidence type="ECO:0000313" key="2">
    <source>
        <dbReference type="EMBL" id="BAD61661.1"/>
    </source>
</evidence>
<organism evidence="3 4">
    <name type="scientific">Oryza sativa subsp. japonica</name>
    <name type="common">Rice</name>
    <dbReference type="NCBI Taxonomy" id="39947"/>
    <lineage>
        <taxon>Eukaryota</taxon>
        <taxon>Viridiplantae</taxon>
        <taxon>Streptophyta</taxon>
        <taxon>Embryophyta</taxon>
        <taxon>Tracheophyta</taxon>
        <taxon>Spermatophyta</taxon>
        <taxon>Magnoliopsida</taxon>
        <taxon>Liliopsida</taxon>
        <taxon>Poales</taxon>
        <taxon>Poaceae</taxon>
        <taxon>BOP clade</taxon>
        <taxon>Oryzoideae</taxon>
        <taxon>Oryzeae</taxon>
        <taxon>Oryzinae</taxon>
        <taxon>Oryza</taxon>
        <taxon>Oryza sativa</taxon>
    </lineage>
</organism>
<evidence type="ECO:0000313" key="3">
    <source>
        <dbReference type="EMBL" id="BAD62222.1"/>
    </source>
</evidence>
<dbReference type="AlphaFoldDB" id="Q5Z4X2"/>
<dbReference type="EMBL" id="AP005929">
    <property type="protein sequence ID" value="BAD62222.1"/>
    <property type="molecule type" value="Genomic_DNA"/>
</dbReference>
<reference evidence="4" key="4">
    <citation type="journal article" date="2008" name="Nucleic Acids Res.">
        <title>The rice annotation project database (RAP-DB): 2008 update.</title>
        <authorList>
            <consortium name="The rice annotation project (RAP)"/>
        </authorList>
    </citation>
    <scope>GENOME REANNOTATION</scope>
    <source>
        <strain evidence="4">cv. Nipponbare</strain>
    </source>
</reference>
<reference evidence="4" key="3">
    <citation type="journal article" date="2005" name="Nature">
        <title>The map-based sequence of the rice genome.</title>
        <authorList>
            <consortium name="International rice genome sequencing project (IRGSP)"/>
            <person name="Matsumoto T."/>
            <person name="Wu J."/>
            <person name="Kanamori H."/>
            <person name="Katayose Y."/>
            <person name="Fujisawa M."/>
            <person name="Namiki N."/>
            <person name="Mizuno H."/>
            <person name="Yamamoto K."/>
            <person name="Antonio B.A."/>
            <person name="Baba T."/>
            <person name="Sakata K."/>
            <person name="Nagamura Y."/>
            <person name="Aoki H."/>
            <person name="Arikawa K."/>
            <person name="Arita K."/>
            <person name="Bito T."/>
            <person name="Chiden Y."/>
            <person name="Fujitsuka N."/>
            <person name="Fukunaka R."/>
            <person name="Hamada M."/>
            <person name="Harada C."/>
            <person name="Hayashi A."/>
            <person name="Hijishita S."/>
            <person name="Honda M."/>
            <person name="Hosokawa S."/>
            <person name="Ichikawa Y."/>
            <person name="Idonuma A."/>
            <person name="Iijima M."/>
            <person name="Ikeda M."/>
            <person name="Ikeno M."/>
            <person name="Ito K."/>
            <person name="Ito S."/>
            <person name="Ito T."/>
            <person name="Ito Y."/>
            <person name="Ito Y."/>
            <person name="Iwabuchi A."/>
            <person name="Kamiya K."/>
            <person name="Karasawa W."/>
            <person name="Kurita K."/>
            <person name="Katagiri S."/>
            <person name="Kikuta A."/>
            <person name="Kobayashi H."/>
            <person name="Kobayashi N."/>
            <person name="Machita K."/>
            <person name="Maehara T."/>
            <person name="Masukawa M."/>
            <person name="Mizubayashi T."/>
            <person name="Mukai Y."/>
            <person name="Nagasaki H."/>
            <person name="Nagata Y."/>
            <person name="Naito S."/>
            <person name="Nakashima M."/>
            <person name="Nakama Y."/>
            <person name="Nakamichi Y."/>
            <person name="Nakamura M."/>
            <person name="Meguro A."/>
            <person name="Negishi M."/>
            <person name="Ohta I."/>
            <person name="Ohta T."/>
            <person name="Okamoto M."/>
            <person name="Ono N."/>
            <person name="Saji S."/>
            <person name="Sakaguchi M."/>
            <person name="Sakai K."/>
            <person name="Shibata M."/>
            <person name="Shimokawa T."/>
            <person name="Song J."/>
            <person name="Takazaki Y."/>
            <person name="Terasawa K."/>
            <person name="Tsugane M."/>
            <person name="Tsuji K."/>
            <person name="Ueda S."/>
            <person name="Waki K."/>
            <person name="Yamagata H."/>
            <person name="Yamamoto M."/>
            <person name="Yamamoto S."/>
            <person name="Yamane H."/>
            <person name="Yoshiki S."/>
            <person name="Yoshihara R."/>
            <person name="Yukawa K."/>
            <person name="Zhong H."/>
            <person name="Yano M."/>
            <person name="Yuan Q."/>
            <person name="Ouyang S."/>
            <person name="Liu J."/>
            <person name="Jones K.M."/>
            <person name="Gansberger K."/>
            <person name="Moffat K."/>
            <person name="Hill J."/>
            <person name="Bera J."/>
            <person name="Fadrosh D."/>
            <person name="Jin S."/>
            <person name="Johri S."/>
            <person name="Kim M."/>
            <person name="Overton L."/>
            <person name="Reardon M."/>
            <person name="Tsitrin T."/>
            <person name="Vuong H."/>
            <person name="Weaver B."/>
            <person name="Ciecko A."/>
            <person name="Tallon L."/>
            <person name="Jackson J."/>
            <person name="Pai G."/>
            <person name="Aken S.V."/>
            <person name="Utterback T."/>
            <person name="Reidmuller S."/>
            <person name="Feldblyum T."/>
            <person name="Hsiao J."/>
            <person name="Zismann V."/>
            <person name="Iobst S."/>
            <person name="de Vazeille A.R."/>
            <person name="Buell C.R."/>
            <person name="Ying K."/>
            <person name="Li Y."/>
            <person name="Lu T."/>
            <person name="Huang Y."/>
            <person name="Zhao Q."/>
            <person name="Feng Q."/>
            <person name="Zhang L."/>
            <person name="Zhu J."/>
            <person name="Weng Q."/>
            <person name="Mu J."/>
            <person name="Lu Y."/>
            <person name="Fan D."/>
            <person name="Liu Y."/>
            <person name="Guan J."/>
            <person name="Zhang Y."/>
            <person name="Yu S."/>
            <person name="Liu X."/>
            <person name="Zhang Y."/>
            <person name="Hong G."/>
            <person name="Han B."/>
            <person name="Choisne N."/>
            <person name="Demange N."/>
            <person name="Orjeda G."/>
            <person name="Samain S."/>
            <person name="Cattolico L."/>
            <person name="Pelletier E."/>
            <person name="Couloux A."/>
            <person name="Segurens B."/>
            <person name="Wincker P."/>
            <person name="D'Hont A."/>
            <person name="Scarpelli C."/>
            <person name="Weissenbach J."/>
            <person name="Salanoubat M."/>
            <person name="Quetier F."/>
            <person name="Yu Y."/>
            <person name="Kim H.R."/>
            <person name="Rambo T."/>
            <person name="Currie J."/>
            <person name="Collura K."/>
            <person name="Luo M."/>
            <person name="Yang T."/>
            <person name="Ammiraju J.S.S."/>
            <person name="Engler F."/>
            <person name="Soderlund C."/>
            <person name="Wing R.A."/>
            <person name="Palmer L.E."/>
            <person name="de la Bastide M."/>
            <person name="Spiegel L."/>
            <person name="Nascimento L."/>
            <person name="Zutavern T."/>
            <person name="O'Shaughnessy A."/>
            <person name="Dike S."/>
            <person name="Dedhia N."/>
            <person name="Preston R."/>
            <person name="Balija V."/>
            <person name="McCombie W.R."/>
            <person name="Chow T."/>
            <person name="Chen H."/>
            <person name="Chung M."/>
            <person name="Chen C."/>
            <person name="Shaw J."/>
            <person name="Wu H."/>
            <person name="Hsiao K."/>
            <person name="Chao Y."/>
            <person name="Chu M."/>
            <person name="Cheng C."/>
            <person name="Hour A."/>
            <person name="Lee P."/>
            <person name="Lin S."/>
            <person name="Lin Y."/>
            <person name="Liou J."/>
            <person name="Liu S."/>
            <person name="Hsing Y."/>
            <person name="Raghuvanshi S."/>
            <person name="Mohanty A."/>
            <person name="Bharti A.K."/>
            <person name="Gaur A."/>
            <person name="Gupta V."/>
            <person name="Kumar D."/>
            <person name="Ravi V."/>
            <person name="Vij S."/>
            <person name="Kapur A."/>
            <person name="Khurana P."/>
            <person name="Khurana P."/>
            <person name="Khurana J.P."/>
            <person name="Tyagi A.K."/>
            <person name="Gaikwad K."/>
            <person name="Singh A."/>
            <person name="Dalal V."/>
            <person name="Srivastava S."/>
            <person name="Dixit A."/>
            <person name="Pal A.K."/>
            <person name="Ghazi I.A."/>
            <person name="Yadav M."/>
            <person name="Pandit A."/>
            <person name="Bhargava A."/>
            <person name="Sureshbabu K."/>
            <person name="Batra K."/>
            <person name="Sharma T.R."/>
            <person name="Mohapatra T."/>
            <person name="Singh N.K."/>
            <person name="Messing J."/>
            <person name="Nelson A.B."/>
            <person name="Fuks G."/>
            <person name="Kavchok S."/>
            <person name="Keizer G."/>
            <person name="Linton E."/>
            <person name="Llaca V."/>
            <person name="Song R."/>
            <person name="Tanyolac B."/>
            <person name="Young S."/>
            <person name="Ho-Il K."/>
            <person name="Hahn J.H."/>
            <person name="Sangsakoo G."/>
            <person name="Vanavichit A."/>
            <person name="de Mattos Luiz.A.T."/>
            <person name="Zimmer P.D."/>
            <person name="Malone G."/>
            <person name="Dellagostin O."/>
            <person name="de Oliveira A.C."/>
            <person name="Bevan M."/>
            <person name="Bancroft I."/>
            <person name="Minx P."/>
            <person name="Cordum H."/>
            <person name="Wilson R."/>
            <person name="Cheng Z."/>
            <person name="Jin W."/>
            <person name="Jiang J."/>
            <person name="Leong S.A."/>
            <person name="Iwama H."/>
            <person name="Gojobori T."/>
            <person name="Itoh T."/>
            <person name="Niimura Y."/>
            <person name="Fujii Y."/>
            <person name="Habara T."/>
            <person name="Sakai H."/>
            <person name="Sato Y."/>
            <person name="Wilson G."/>
            <person name="Kumar K."/>
            <person name="McCouch S."/>
            <person name="Juretic N."/>
            <person name="Hoen D."/>
            <person name="Wright S."/>
            <person name="Bruskiewich R."/>
            <person name="Bureau T."/>
            <person name="Miyao A."/>
            <person name="Hirochika H."/>
            <person name="Nishikawa T."/>
            <person name="Kadowaki K."/>
            <person name="Sugiura M."/>
            <person name="Burr B."/>
            <person name="Sasaki T."/>
        </authorList>
    </citation>
    <scope>NUCLEOTIDE SEQUENCE [LARGE SCALE GENOMIC DNA]</scope>
    <source>
        <strain evidence="4">cv. Nipponbare</strain>
    </source>
</reference>
<protein>
    <submittedName>
        <fullName evidence="3">Uncharacterized protein</fullName>
    </submittedName>
</protein>
<feature type="region of interest" description="Disordered" evidence="1">
    <location>
        <begin position="97"/>
        <end position="133"/>
    </location>
</feature>